<proteinExistence type="predicted"/>
<dbReference type="AlphaFoldDB" id="A0A371E3U8"/>
<organism evidence="1 2">
    <name type="scientific">Mucuna pruriens</name>
    <name type="common">Velvet bean</name>
    <name type="synonym">Dolichos pruriens</name>
    <dbReference type="NCBI Taxonomy" id="157652"/>
    <lineage>
        <taxon>Eukaryota</taxon>
        <taxon>Viridiplantae</taxon>
        <taxon>Streptophyta</taxon>
        <taxon>Embryophyta</taxon>
        <taxon>Tracheophyta</taxon>
        <taxon>Spermatophyta</taxon>
        <taxon>Magnoliopsida</taxon>
        <taxon>eudicotyledons</taxon>
        <taxon>Gunneridae</taxon>
        <taxon>Pentapetalae</taxon>
        <taxon>rosids</taxon>
        <taxon>fabids</taxon>
        <taxon>Fabales</taxon>
        <taxon>Fabaceae</taxon>
        <taxon>Papilionoideae</taxon>
        <taxon>50 kb inversion clade</taxon>
        <taxon>NPAAA clade</taxon>
        <taxon>indigoferoid/millettioid clade</taxon>
        <taxon>Phaseoleae</taxon>
        <taxon>Mucuna</taxon>
    </lineage>
</organism>
<name>A0A371E3U8_MUCPR</name>
<feature type="non-terminal residue" evidence="1">
    <location>
        <position position="1"/>
    </location>
</feature>
<gene>
    <name evidence="1" type="ORF">CR513_61130</name>
</gene>
<evidence type="ECO:0000313" key="2">
    <source>
        <dbReference type="Proteomes" id="UP000257109"/>
    </source>
</evidence>
<evidence type="ECO:0000313" key="1">
    <source>
        <dbReference type="EMBL" id="RDX60710.1"/>
    </source>
</evidence>
<dbReference type="InterPro" id="IPR043128">
    <property type="entry name" value="Rev_trsase/Diguanyl_cyclase"/>
</dbReference>
<sequence length="139" mass="16876">SSHEEHEVHLKLHILKKKHFCAKLSKYQFWMEEVKFLGREISRSSIFVDLGKIKAMTKWERPIIAIMILSYYRRFIKKILRLTITSVLILLNPLGTFKVLCDVSKQDLETFHYLFNQKKLNTRQRIWKKFLKDYDFKLK</sequence>
<dbReference type="SUPFAM" id="SSF56672">
    <property type="entry name" value="DNA/RNA polymerases"/>
    <property type="match status" value="1"/>
</dbReference>
<dbReference type="Gene3D" id="3.30.70.270">
    <property type="match status" value="1"/>
</dbReference>
<comment type="caution">
    <text evidence="1">The sequence shown here is derived from an EMBL/GenBank/DDBJ whole genome shotgun (WGS) entry which is preliminary data.</text>
</comment>
<reference evidence="1" key="1">
    <citation type="submission" date="2018-05" db="EMBL/GenBank/DDBJ databases">
        <title>Draft genome of Mucuna pruriens seed.</title>
        <authorList>
            <person name="Nnadi N.E."/>
            <person name="Vos R."/>
            <person name="Hasami M.H."/>
            <person name="Devisetty U.K."/>
            <person name="Aguiy J.C."/>
        </authorList>
    </citation>
    <scope>NUCLEOTIDE SEQUENCE [LARGE SCALE GENOMIC DNA]</scope>
    <source>
        <strain evidence="1">JCA_2017</strain>
    </source>
</reference>
<protein>
    <submittedName>
        <fullName evidence="1">Uncharacterized protein</fullName>
    </submittedName>
</protein>
<accession>A0A371E3U8</accession>
<dbReference type="InterPro" id="IPR043502">
    <property type="entry name" value="DNA/RNA_pol_sf"/>
</dbReference>
<dbReference type="EMBL" id="QJKJ01016644">
    <property type="protein sequence ID" value="RDX60710.1"/>
    <property type="molecule type" value="Genomic_DNA"/>
</dbReference>
<dbReference type="OrthoDB" id="1914663at2759"/>
<dbReference type="Proteomes" id="UP000257109">
    <property type="component" value="Unassembled WGS sequence"/>
</dbReference>
<keyword evidence="2" id="KW-1185">Reference proteome</keyword>